<organism evidence="1 2">
    <name type="scientific">Monoraphidium neglectum</name>
    <dbReference type="NCBI Taxonomy" id="145388"/>
    <lineage>
        <taxon>Eukaryota</taxon>
        <taxon>Viridiplantae</taxon>
        <taxon>Chlorophyta</taxon>
        <taxon>core chlorophytes</taxon>
        <taxon>Chlorophyceae</taxon>
        <taxon>CS clade</taxon>
        <taxon>Sphaeropleales</taxon>
        <taxon>Selenastraceae</taxon>
        <taxon>Monoraphidium</taxon>
    </lineage>
</organism>
<evidence type="ECO:0000313" key="2">
    <source>
        <dbReference type="Proteomes" id="UP000054498"/>
    </source>
</evidence>
<proteinExistence type="predicted"/>
<accession>A0A0D2MHI5</accession>
<reference evidence="1 2" key="1">
    <citation type="journal article" date="2013" name="BMC Genomics">
        <title>Reconstruction of the lipid metabolism for the microalga Monoraphidium neglectum from its genome sequence reveals characteristics suitable for biofuel production.</title>
        <authorList>
            <person name="Bogen C."/>
            <person name="Al-Dilaimi A."/>
            <person name="Albersmeier A."/>
            <person name="Wichmann J."/>
            <person name="Grundmann M."/>
            <person name="Rupp O."/>
            <person name="Lauersen K.J."/>
            <person name="Blifernez-Klassen O."/>
            <person name="Kalinowski J."/>
            <person name="Goesmann A."/>
            <person name="Mussgnug J.H."/>
            <person name="Kruse O."/>
        </authorList>
    </citation>
    <scope>NUCLEOTIDE SEQUENCE [LARGE SCALE GENOMIC DNA]</scope>
    <source>
        <strain evidence="1 2">SAG 48.87</strain>
    </source>
</reference>
<dbReference type="Proteomes" id="UP000054498">
    <property type="component" value="Unassembled WGS sequence"/>
</dbReference>
<feature type="non-terminal residue" evidence="1">
    <location>
        <position position="61"/>
    </location>
</feature>
<gene>
    <name evidence="1" type="ORF">MNEG_7832</name>
</gene>
<keyword evidence="2" id="KW-1185">Reference proteome</keyword>
<dbReference type="GeneID" id="25740708"/>
<evidence type="ECO:0000313" key="1">
    <source>
        <dbReference type="EMBL" id="KIZ00132.1"/>
    </source>
</evidence>
<dbReference type="AlphaFoldDB" id="A0A0D2MHI5"/>
<name>A0A0D2MHI5_9CHLO</name>
<dbReference type="RefSeq" id="XP_013899151.1">
    <property type="nucleotide sequence ID" value="XM_014043697.1"/>
</dbReference>
<sequence length="61" mass="6468">MRCQHQRAVYHATQKQCSGSGVTAAALHANRTSAVDTLTPAGVAQRGVAHQKLRVAVDVDE</sequence>
<dbReference type="EMBL" id="KK101643">
    <property type="protein sequence ID" value="KIZ00132.1"/>
    <property type="molecule type" value="Genomic_DNA"/>
</dbReference>
<dbReference type="KEGG" id="mng:MNEG_7832"/>
<protein>
    <submittedName>
        <fullName evidence="1">Uncharacterized protein</fullName>
    </submittedName>
</protein>